<accession>A0ABR1DFE5</accession>
<dbReference type="EMBL" id="JAVFWL010000004">
    <property type="protein sequence ID" value="KAK6748990.1"/>
    <property type="molecule type" value="Genomic_DNA"/>
</dbReference>
<evidence type="ECO:0000313" key="2">
    <source>
        <dbReference type="EMBL" id="KAK6748990.1"/>
    </source>
</evidence>
<name>A0ABR1DFE5_NECAM</name>
<keyword evidence="3" id="KW-1185">Reference proteome</keyword>
<feature type="signal peptide" evidence="1">
    <location>
        <begin position="1"/>
        <end position="19"/>
    </location>
</feature>
<dbReference type="Proteomes" id="UP001303046">
    <property type="component" value="Unassembled WGS sequence"/>
</dbReference>
<gene>
    <name evidence="2" type="primary">Necator_chrIV.g14835</name>
    <name evidence="2" type="ORF">RB195_001540</name>
</gene>
<evidence type="ECO:0000256" key="1">
    <source>
        <dbReference type="SAM" id="SignalP"/>
    </source>
</evidence>
<evidence type="ECO:0000313" key="3">
    <source>
        <dbReference type="Proteomes" id="UP001303046"/>
    </source>
</evidence>
<feature type="chain" id="PRO_5045872842" evidence="1">
    <location>
        <begin position="20"/>
        <end position="144"/>
    </location>
</feature>
<keyword evidence="1" id="KW-0732">Signal</keyword>
<protein>
    <submittedName>
        <fullName evidence="2">Uncharacterized protein</fullName>
    </submittedName>
</protein>
<organism evidence="2 3">
    <name type="scientific">Necator americanus</name>
    <name type="common">Human hookworm</name>
    <dbReference type="NCBI Taxonomy" id="51031"/>
    <lineage>
        <taxon>Eukaryota</taxon>
        <taxon>Metazoa</taxon>
        <taxon>Ecdysozoa</taxon>
        <taxon>Nematoda</taxon>
        <taxon>Chromadorea</taxon>
        <taxon>Rhabditida</taxon>
        <taxon>Rhabditina</taxon>
        <taxon>Rhabditomorpha</taxon>
        <taxon>Strongyloidea</taxon>
        <taxon>Ancylostomatidae</taxon>
        <taxon>Bunostominae</taxon>
        <taxon>Necator</taxon>
    </lineage>
</organism>
<reference evidence="2 3" key="1">
    <citation type="submission" date="2023-08" db="EMBL/GenBank/DDBJ databases">
        <title>A Necator americanus chromosomal reference genome.</title>
        <authorList>
            <person name="Ilik V."/>
            <person name="Petrzelkova K.J."/>
            <person name="Pardy F."/>
            <person name="Fuh T."/>
            <person name="Niatou-Singa F.S."/>
            <person name="Gouil Q."/>
            <person name="Baker L."/>
            <person name="Ritchie M.E."/>
            <person name="Jex A.R."/>
            <person name="Gazzola D."/>
            <person name="Li H."/>
            <person name="Toshio Fujiwara R."/>
            <person name="Zhan B."/>
            <person name="Aroian R.V."/>
            <person name="Pafco B."/>
            <person name="Schwarz E.M."/>
        </authorList>
    </citation>
    <scope>NUCLEOTIDE SEQUENCE [LARGE SCALE GENOMIC DNA]</scope>
    <source>
        <strain evidence="2 3">Aroian</strain>
        <tissue evidence="2">Whole animal</tissue>
    </source>
</reference>
<comment type="caution">
    <text evidence="2">The sequence shown here is derived from an EMBL/GenBank/DDBJ whole genome shotgun (WGS) entry which is preliminary data.</text>
</comment>
<sequence length="144" mass="15328">MLPISITVLYVIIIASASTQPDQELSRGRRSVAGLYLCGTYPFQFTSHFPCGPCINCGACTLSCTTSYYCRSFDVSLACVSGCCTTTKVVKTSSVVYYAPPPPPVIKTVSVVQRTCIGPCVNLQCPRGFVCGPANVCCSYPIGK</sequence>
<proteinExistence type="predicted"/>